<feature type="region of interest" description="Disordered" evidence="2">
    <location>
        <begin position="407"/>
        <end position="518"/>
    </location>
</feature>
<dbReference type="OrthoDB" id="28894at2759"/>
<dbReference type="SUPFAM" id="SSF55753">
    <property type="entry name" value="Actin depolymerizing proteins"/>
    <property type="match status" value="1"/>
</dbReference>
<dbReference type="InterPro" id="IPR007122">
    <property type="entry name" value="Villin/Gelsolin"/>
</dbReference>
<feature type="compositionally biased region" description="Polar residues" evidence="2">
    <location>
        <begin position="500"/>
        <end position="513"/>
    </location>
</feature>
<dbReference type="Proteomes" id="UP000316079">
    <property type="component" value="Unassembled WGS sequence"/>
</dbReference>
<dbReference type="GO" id="GO:0051015">
    <property type="term" value="F:actin filament binding"/>
    <property type="evidence" value="ECO:0007669"/>
    <property type="project" value="InterPro"/>
</dbReference>
<feature type="compositionally biased region" description="Low complexity" evidence="2">
    <location>
        <begin position="225"/>
        <end position="234"/>
    </location>
</feature>
<feature type="compositionally biased region" description="Basic and acidic residues" evidence="2">
    <location>
        <begin position="774"/>
        <end position="812"/>
    </location>
</feature>
<comment type="caution">
    <text evidence="4">The sequence shown here is derived from an EMBL/GenBank/DDBJ whole genome shotgun (WGS) entry which is preliminary data.</text>
</comment>
<dbReference type="GO" id="GO:0005737">
    <property type="term" value="C:cytoplasm"/>
    <property type="evidence" value="ECO:0007669"/>
    <property type="project" value="TreeGrafter"/>
</dbReference>
<dbReference type="GO" id="GO:0051016">
    <property type="term" value="P:barbed-end actin filament capping"/>
    <property type="evidence" value="ECO:0007669"/>
    <property type="project" value="TreeGrafter"/>
</dbReference>
<feature type="region of interest" description="Disordered" evidence="2">
    <location>
        <begin position="221"/>
        <end position="285"/>
    </location>
</feature>
<gene>
    <name evidence="4" type="ORF">DNTS_003895</name>
</gene>
<dbReference type="GO" id="GO:0005546">
    <property type="term" value="F:phosphatidylinositol-4,5-bisphosphate binding"/>
    <property type="evidence" value="ECO:0007669"/>
    <property type="project" value="TreeGrafter"/>
</dbReference>
<feature type="compositionally biased region" description="Low complexity" evidence="2">
    <location>
        <begin position="374"/>
        <end position="387"/>
    </location>
</feature>
<feature type="region of interest" description="Disordered" evidence="2">
    <location>
        <begin position="758"/>
        <end position="812"/>
    </location>
</feature>
<feature type="compositionally biased region" description="Basic and acidic residues" evidence="2">
    <location>
        <begin position="20"/>
        <end position="30"/>
    </location>
</feature>
<feature type="compositionally biased region" description="Polar residues" evidence="2">
    <location>
        <begin position="478"/>
        <end position="492"/>
    </location>
</feature>
<protein>
    <recommendedName>
        <fullName evidence="3">Gelsolin-like domain-containing protein</fullName>
    </recommendedName>
</protein>
<organism evidence="4 5">
    <name type="scientific">Danionella cerebrum</name>
    <dbReference type="NCBI Taxonomy" id="2873325"/>
    <lineage>
        <taxon>Eukaryota</taxon>
        <taxon>Metazoa</taxon>
        <taxon>Chordata</taxon>
        <taxon>Craniata</taxon>
        <taxon>Vertebrata</taxon>
        <taxon>Euteleostomi</taxon>
        <taxon>Actinopterygii</taxon>
        <taxon>Neopterygii</taxon>
        <taxon>Teleostei</taxon>
        <taxon>Ostariophysi</taxon>
        <taxon>Cypriniformes</taxon>
        <taxon>Danionidae</taxon>
        <taxon>Danioninae</taxon>
        <taxon>Danionella</taxon>
    </lineage>
</organism>
<dbReference type="EMBL" id="SRMA01027114">
    <property type="protein sequence ID" value="TRY59617.1"/>
    <property type="molecule type" value="Genomic_DNA"/>
</dbReference>
<feature type="compositionally biased region" description="Basic and acidic residues" evidence="2">
    <location>
        <begin position="40"/>
        <end position="54"/>
    </location>
</feature>
<feature type="region of interest" description="Disordered" evidence="2">
    <location>
        <begin position="20"/>
        <end position="80"/>
    </location>
</feature>
<evidence type="ECO:0000313" key="5">
    <source>
        <dbReference type="Proteomes" id="UP000316079"/>
    </source>
</evidence>
<sequence>MENVSQESRAERIARYKAERRRELAERYGNQDEELPSKWSRREREGHGVHDSTHVDVSGGINRGIGRNGRVPLEERPAPANQARVLGKVDGENPPDSKAQLLTHVSVGQLKNALLQQSSNAALSDKVVSDGDAVAMTLDLAGHPGSEGCRRRTRRYMPGDPNASRKNNERFRTQPITACEIKESCGAMDGETQDSSQMDIKTDDRAQMSVAAKMSLFKELEKTASPESSSLLKPRSSRSFHERRGRRINDPRALTQPITFEESVLAGSPQSSKAVEPEPEDDDAATKLSMSEKLALFNKLSQPNLSMVASPVRDVPPLDAPERRRQKGARYRTQPITVEEKRPVQLPRLQLDPHLSDRQQSESINLRPSEVRLSGLSSSHDSSIHMKSTTDSISQNSLQIKGILKKSSSEGVVWRGEPRERRDLNGYGPEQNSSERILDQLPSSASLSGAPWRQKGRNETPGRIQKSAPKSEECHSLSELQQNTESRLTEPQVTKDAEETQSSETKCNVSQNSDRQEPVFSSIYSNSTPQYVMFFNERSLSYEAQEVSASTEGQQKATWKAKASHENEDILTLTKVVSTSEFQEGQLFDAEMHREVKTSEACPEPVCLTARGDAEPDLGTLCQTSMPILSSAVAEHRRSVRPSRRTQGSRNPLRALAAREDIQQDFMRLEQNSQMEENTAAKTSNCSSADVTASGKVSRPTVPYNKLMLIQVKGWRQVQVRLVEPVSHSLNSGDSFLLVTHTHCFLWTGKLSNTIEREKRKMEREQEGETEEDGERKQRMKENEKEMKMERENERKRVGEKEMKREKQEEGE</sequence>
<name>A0A553N2F7_9TELE</name>
<proteinExistence type="predicted"/>
<dbReference type="AlphaFoldDB" id="A0A553N2F7"/>
<dbReference type="InterPro" id="IPR007123">
    <property type="entry name" value="Gelsolin-like_dom"/>
</dbReference>
<dbReference type="Pfam" id="PF00626">
    <property type="entry name" value="Gelsolin"/>
    <property type="match status" value="1"/>
</dbReference>
<dbReference type="Gene3D" id="3.40.20.10">
    <property type="entry name" value="Severin"/>
    <property type="match status" value="1"/>
</dbReference>
<dbReference type="GO" id="GO:0051014">
    <property type="term" value="P:actin filament severing"/>
    <property type="evidence" value="ECO:0007669"/>
    <property type="project" value="TreeGrafter"/>
</dbReference>
<feature type="compositionally biased region" description="Basic and acidic residues" evidence="2">
    <location>
        <begin position="758"/>
        <end position="767"/>
    </location>
</feature>
<dbReference type="GO" id="GO:0015629">
    <property type="term" value="C:actin cytoskeleton"/>
    <property type="evidence" value="ECO:0007669"/>
    <property type="project" value="TreeGrafter"/>
</dbReference>
<dbReference type="STRING" id="623744.A0A553N2F7"/>
<evidence type="ECO:0000259" key="3">
    <source>
        <dbReference type="Pfam" id="PF00626"/>
    </source>
</evidence>
<dbReference type="PANTHER" id="PTHR11977:SF119">
    <property type="entry name" value="SUPERVILLIN ISOFORM X1"/>
    <property type="match status" value="1"/>
</dbReference>
<feature type="compositionally biased region" description="Basic and acidic residues" evidence="2">
    <location>
        <begin position="239"/>
        <end position="250"/>
    </location>
</feature>
<dbReference type="PANTHER" id="PTHR11977">
    <property type="entry name" value="VILLIN"/>
    <property type="match status" value="1"/>
</dbReference>
<evidence type="ECO:0000313" key="4">
    <source>
        <dbReference type="EMBL" id="TRY59617.1"/>
    </source>
</evidence>
<accession>A0A553N2F7</accession>
<feature type="domain" description="Gelsolin-like" evidence="3">
    <location>
        <begin position="719"/>
        <end position="758"/>
    </location>
</feature>
<keyword evidence="5" id="KW-1185">Reference proteome</keyword>
<dbReference type="GO" id="GO:0008154">
    <property type="term" value="P:actin polymerization or depolymerization"/>
    <property type="evidence" value="ECO:0007669"/>
    <property type="project" value="TreeGrafter"/>
</dbReference>
<evidence type="ECO:0000256" key="1">
    <source>
        <dbReference type="ARBA" id="ARBA00023203"/>
    </source>
</evidence>
<feature type="region of interest" description="Disordered" evidence="2">
    <location>
        <begin position="308"/>
        <end position="395"/>
    </location>
</feature>
<dbReference type="InterPro" id="IPR029006">
    <property type="entry name" value="ADF-H/Gelsolin-like_dom_sf"/>
</dbReference>
<evidence type="ECO:0000256" key="2">
    <source>
        <dbReference type="SAM" id="MobiDB-lite"/>
    </source>
</evidence>
<reference evidence="4 5" key="1">
    <citation type="journal article" date="2019" name="Sci. Data">
        <title>Hybrid genome assembly and annotation of Danionella translucida.</title>
        <authorList>
            <person name="Kadobianskyi M."/>
            <person name="Schulze L."/>
            <person name="Schuelke M."/>
            <person name="Judkewitz B."/>
        </authorList>
    </citation>
    <scope>NUCLEOTIDE SEQUENCE [LARGE SCALE GENOMIC DNA]</scope>
    <source>
        <strain evidence="4 5">Bolton</strain>
    </source>
</reference>
<feature type="region of interest" description="Disordered" evidence="2">
    <location>
        <begin position="145"/>
        <end position="167"/>
    </location>
</feature>
<keyword evidence="1" id="KW-0009">Actin-binding</keyword>
<feature type="compositionally biased region" description="Polar residues" evidence="2">
    <location>
        <begin position="430"/>
        <end position="447"/>
    </location>
</feature>